<dbReference type="EMBL" id="JAWCUA010000003">
    <property type="protein sequence ID" value="MDU0112511.1"/>
    <property type="molecule type" value="Genomic_DNA"/>
</dbReference>
<dbReference type="InterPro" id="IPR026024">
    <property type="entry name" value="Chemotaxis_MeTrfase_CheR"/>
</dbReference>
<evidence type="ECO:0000256" key="1">
    <source>
        <dbReference type="ARBA" id="ARBA00001541"/>
    </source>
</evidence>
<dbReference type="InterPro" id="IPR050903">
    <property type="entry name" value="Bact_Chemotaxis_MeTrfase"/>
</dbReference>
<dbReference type="InterPro" id="IPR022641">
    <property type="entry name" value="CheR_N"/>
</dbReference>
<evidence type="ECO:0000256" key="5">
    <source>
        <dbReference type="PIRNR" id="PIRNR000410"/>
    </source>
</evidence>
<reference evidence="7 8" key="1">
    <citation type="submission" date="2023-10" db="EMBL/GenBank/DDBJ databases">
        <title>Psychrosphaera aquimaarina strain SW33 isolated from seawater.</title>
        <authorList>
            <person name="Bayburt H."/>
            <person name="Kim J.M."/>
            <person name="Choi B.J."/>
            <person name="Jeon C.O."/>
        </authorList>
    </citation>
    <scope>NUCLEOTIDE SEQUENCE [LARGE SCALE GENOMIC DNA]</scope>
    <source>
        <strain evidence="7 8">KCTC 52743</strain>
    </source>
</reference>
<keyword evidence="2 5" id="KW-0489">Methyltransferase</keyword>
<dbReference type="Proteomes" id="UP001257914">
    <property type="component" value="Unassembled WGS sequence"/>
</dbReference>
<dbReference type="InterPro" id="IPR036804">
    <property type="entry name" value="CheR_N_sf"/>
</dbReference>
<sequence>MSQARGDNVLLSEKDFKFICEFVYEHTGIVLGASKREMVYRRLSRIIRERDFDSFTQYCQLLRTDPKGEMDYFVNSITTNLTSFFRENHHFEYLTNTELPKLLKNKKDKKIRIWCSASSTGEEPYSIAMTVVDSMSEKLSNWDVKILATDIDSNVLTKGSEGIYPDKDDLMPAEFKKRFFSSGTGQNNKLIKAKSSIRNLITFKQLNLLHEWPMKGPFDVIFCRNVIIYFDKETQNDLFIRFYELLTPGGLLILGHSENLGKCQQHFENIGRTIFRKPV</sequence>
<dbReference type="Gene3D" id="3.40.50.150">
    <property type="entry name" value="Vaccinia Virus protein VP39"/>
    <property type="match status" value="1"/>
</dbReference>
<organism evidence="7 8">
    <name type="scientific">Psychrosphaera aquimarina</name>
    <dbReference type="NCBI Taxonomy" id="2044854"/>
    <lineage>
        <taxon>Bacteria</taxon>
        <taxon>Pseudomonadati</taxon>
        <taxon>Pseudomonadota</taxon>
        <taxon>Gammaproteobacteria</taxon>
        <taxon>Alteromonadales</taxon>
        <taxon>Pseudoalteromonadaceae</taxon>
        <taxon>Psychrosphaera</taxon>
    </lineage>
</organism>
<dbReference type="SMART" id="SM00138">
    <property type="entry name" value="MeTrc"/>
    <property type="match status" value="1"/>
</dbReference>
<keyword evidence="3 5" id="KW-0808">Transferase</keyword>
<dbReference type="PRINTS" id="PR00996">
    <property type="entry name" value="CHERMTFRASE"/>
</dbReference>
<accession>A0ABU3QYK8</accession>
<dbReference type="Pfam" id="PF01739">
    <property type="entry name" value="CheR"/>
    <property type="match status" value="1"/>
</dbReference>
<comment type="catalytic activity">
    <reaction evidence="1 5">
        <text>L-glutamyl-[protein] + S-adenosyl-L-methionine = [protein]-L-glutamate 5-O-methyl ester + S-adenosyl-L-homocysteine</text>
        <dbReference type="Rhea" id="RHEA:24452"/>
        <dbReference type="Rhea" id="RHEA-COMP:10208"/>
        <dbReference type="Rhea" id="RHEA-COMP:10311"/>
        <dbReference type="ChEBI" id="CHEBI:29973"/>
        <dbReference type="ChEBI" id="CHEBI:57856"/>
        <dbReference type="ChEBI" id="CHEBI:59789"/>
        <dbReference type="ChEBI" id="CHEBI:82795"/>
        <dbReference type="EC" id="2.1.1.80"/>
    </reaction>
</comment>
<dbReference type="InterPro" id="IPR022642">
    <property type="entry name" value="CheR_C"/>
</dbReference>
<dbReference type="SUPFAM" id="SSF53335">
    <property type="entry name" value="S-adenosyl-L-methionine-dependent methyltransferases"/>
    <property type="match status" value="1"/>
</dbReference>
<evidence type="ECO:0000256" key="3">
    <source>
        <dbReference type="ARBA" id="ARBA00022679"/>
    </source>
</evidence>
<evidence type="ECO:0000256" key="2">
    <source>
        <dbReference type="ARBA" id="ARBA00022603"/>
    </source>
</evidence>
<feature type="domain" description="CheR-type methyltransferase" evidence="6">
    <location>
        <begin position="4"/>
        <end position="279"/>
    </location>
</feature>
<dbReference type="SUPFAM" id="SSF47757">
    <property type="entry name" value="Chemotaxis receptor methyltransferase CheR, N-terminal domain"/>
    <property type="match status" value="1"/>
</dbReference>
<gene>
    <name evidence="7" type="ORF">RT723_05735</name>
</gene>
<evidence type="ECO:0000259" key="6">
    <source>
        <dbReference type="PROSITE" id="PS50123"/>
    </source>
</evidence>
<dbReference type="PANTHER" id="PTHR24422:SF19">
    <property type="entry name" value="CHEMOTAXIS PROTEIN METHYLTRANSFERASE"/>
    <property type="match status" value="1"/>
</dbReference>
<keyword evidence="8" id="KW-1185">Reference proteome</keyword>
<dbReference type="InterPro" id="IPR000780">
    <property type="entry name" value="CheR_MeTrfase"/>
</dbReference>
<dbReference type="PANTHER" id="PTHR24422">
    <property type="entry name" value="CHEMOTAXIS PROTEIN METHYLTRANSFERASE"/>
    <property type="match status" value="1"/>
</dbReference>
<keyword evidence="4 5" id="KW-0949">S-adenosyl-L-methionine</keyword>
<evidence type="ECO:0000256" key="4">
    <source>
        <dbReference type="ARBA" id="ARBA00022691"/>
    </source>
</evidence>
<evidence type="ECO:0000313" key="8">
    <source>
        <dbReference type="Proteomes" id="UP001257914"/>
    </source>
</evidence>
<evidence type="ECO:0000313" key="7">
    <source>
        <dbReference type="EMBL" id="MDU0112511.1"/>
    </source>
</evidence>
<dbReference type="CDD" id="cd02440">
    <property type="entry name" value="AdoMet_MTases"/>
    <property type="match status" value="1"/>
</dbReference>
<dbReference type="InterPro" id="IPR029063">
    <property type="entry name" value="SAM-dependent_MTases_sf"/>
</dbReference>
<dbReference type="Gene3D" id="1.10.155.10">
    <property type="entry name" value="Chemotaxis receptor methyltransferase CheR, N-terminal domain"/>
    <property type="match status" value="1"/>
</dbReference>
<dbReference type="RefSeq" id="WP_315946227.1">
    <property type="nucleotide sequence ID" value="NZ_JAWCUA010000003.1"/>
</dbReference>
<protein>
    <recommendedName>
        <fullName evidence="5">Chemotaxis protein methyltransferase</fullName>
        <ecNumber evidence="5">2.1.1.80</ecNumber>
    </recommendedName>
</protein>
<proteinExistence type="predicted"/>
<dbReference type="PIRSF" id="PIRSF000410">
    <property type="entry name" value="CheR"/>
    <property type="match status" value="1"/>
</dbReference>
<dbReference type="PROSITE" id="PS50123">
    <property type="entry name" value="CHER"/>
    <property type="match status" value="1"/>
</dbReference>
<dbReference type="Pfam" id="PF03705">
    <property type="entry name" value="CheR_N"/>
    <property type="match status" value="1"/>
</dbReference>
<comment type="caution">
    <text evidence="7">The sequence shown here is derived from an EMBL/GenBank/DDBJ whole genome shotgun (WGS) entry which is preliminary data.</text>
</comment>
<dbReference type="EC" id="2.1.1.80" evidence="5"/>
<comment type="function">
    <text evidence="5">Methylation of the membrane-bound methyl-accepting chemotaxis proteins (MCP) to form gamma-glutamyl methyl ester residues in MCP.</text>
</comment>
<name>A0ABU3QYK8_9GAMM</name>